<evidence type="ECO:0000256" key="4">
    <source>
        <dbReference type="ARBA" id="ARBA00022475"/>
    </source>
</evidence>
<comment type="subcellular location">
    <subcellularLocation>
        <location evidence="2 12">Cell membrane</location>
        <topology evidence="2 12">Multi-pass membrane protein</topology>
    </subcellularLocation>
</comment>
<evidence type="ECO:0000313" key="14">
    <source>
        <dbReference type="Proteomes" id="UP000029965"/>
    </source>
</evidence>
<keyword evidence="6 12" id="KW-0812">Transmembrane</keyword>
<dbReference type="Ensembl" id="ENSCSAT00000012637.1">
    <property type="protein sequence ID" value="ENSCSAP00000010665.1"/>
    <property type="gene ID" value="ENSCSAG00000014551.1"/>
</dbReference>
<evidence type="ECO:0000256" key="3">
    <source>
        <dbReference type="ARBA" id="ARBA00010663"/>
    </source>
</evidence>
<evidence type="ECO:0000256" key="6">
    <source>
        <dbReference type="ARBA" id="ARBA00022692"/>
    </source>
</evidence>
<name>A0A0D9RPX6_CHLSB</name>
<dbReference type="OMA" id="ISCHLAF"/>
<keyword evidence="5 12" id="KW-0589">Pheromone response</keyword>
<proteinExistence type="inferred from homology"/>
<dbReference type="Pfam" id="PF03402">
    <property type="entry name" value="V1R"/>
    <property type="match status" value="1"/>
</dbReference>
<feature type="transmembrane region" description="Helical" evidence="12">
    <location>
        <begin position="20"/>
        <end position="41"/>
    </location>
</feature>
<keyword evidence="11 12" id="KW-0807">Transducer</keyword>
<keyword evidence="8 12" id="KW-0297">G-protein coupled receptor</keyword>
<keyword evidence="4 12" id="KW-1003">Cell membrane</keyword>
<dbReference type="Proteomes" id="UP000029965">
    <property type="component" value="Chromosome 19"/>
</dbReference>
<keyword evidence="9 12" id="KW-0472">Membrane</keyword>
<accession>A0A0D9RPX6</accession>
<feature type="transmembrane region" description="Helical" evidence="12">
    <location>
        <begin position="128"/>
        <end position="147"/>
    </location>
</feature>
<dbReference type="GO" id="GO:0019236">
    <property type="term" value="P:response to pheromone"/>
    <property type="evidence" value="ECO:0007669"/>
    <property type="project" value="UniProtKB-KW"/>
</dbReference>
<evidence type="ECO:0000256" key="2">
    <source>
        <dbReference type="ARBA" id="ARBA00004651"/>
    </source>
</evidence>
<feature type="transmembrane region" description="Helical" evidence="12">
    <location>
        <begin position="159"/>
        <end position="176"/>
    </location>
</feature>
<dbReference type="GO" id="GO:0016503">
    <property type="term" value="F:pheromone receptor activity"/>
    <property type="evidence" value="ECO:0007669"/>
    <property type="project" value="InterPro"/>
</dbReference>
<evidence type="ECO:0000256" key="5">
    <source>
        <dbReference type="ARBA" id="ARBA00022507"/>
    </source>
</evidence>
<comment type="similarity">
    <text evidence="3 12">Belongs to the G-protein coupled receptor 1 family.</text>
</comment>
<dbReference type="InterPro" id="IPR004072">
    <property type="entry name" value="Vmron_rcpt_1"/>
</dbReference>
<keyword evidence="10 12" id="KW-0675">Receptor</keyword>
<evidence type="ECO:0000313" key="13">
    <source>
        <dbReference type="Ensembl" id="ENSCSAP00000010665.1"/>
    </source>
</evidence>
<keyword evidence="14" id="KW-1185">Reference proteome</keyword>
<evidence type="ECO:0000256" key="8">
    <source>
        <dbReference type="ARBA" id="ARBA00023040"/>
    </source>
</evidence>
<reference evidence="13 14" key="1">
    <citation type="submission" date="2014-03" db="EMBL/GenBank/DDBJ databases">
        <authorList>
            <person name="Warren W."/>
            <person name="Wilson R.K."/>
        </authorList>
    </citation>
    <scope>NUCLEOTIDE SEQUENCE</scope>
</reference>
<feature type="transmembrane region" description="Helical" evidence="12">
    <location>
        <begin position="253"/>
        <end position="279"/>
    </location>
</feature>
<dbReference type="GeneTree" id="ENSGT01030000234553"/>
<feature type="transmembrane region" description="Helical" evidence="12">
    <location>
        <begin position="220"/>
        <end position="241"/>
    </location>
</feature>
<dbReference type="AlphaFoldDB" id="A0A0D9RPX6"/>
<evidence type="ECO:0000256" key="12">
    <source>
        <dbReference type="RuleBase" id="RU364061"/>
    </source>
</evidence>
<reference evidence="13" key="3">
    <citation type="submission" date="2025-09" db="UniProtKB">
        <authorList>
            <consortium name="Ensembl"/>
        </authorList>
    </citation>
    <scope>IDENTIFICATION</scope>
</reference>
<comment type="function">
    <text evidence="1">Putative pheromone receptor.</text>
</comment>
<evidence type="ECO:0000256" key="1">
    <source>
        <dbReference type="ARBA" id="ARBA00003878"/>
    </source>
</evidence>
<dbReference type="GO" id="GO:0005886">
    <property type="term" value="C:plasma membrane"/>
    <property type="evidence" value="ECO:0007669"/>
    <property type="project" value="UniProtKB-SubCell"/>
</dbReference>
<reference evidence="13" key="2">
    <citation type="submission" date="2025-08" db="UniProtKB">
        <authorList>
            <consortium name="Ensembl"/>
        </authorList>
    </citation>
    <scope>IDENTIFICATION</scope>
</reference>
<sequence length="299" mass="34411">LLNSTVRIWRAKDIRNTIKSQASIGISANIFLLLFHIFTFFQDHRPKTQCPGHQSFGLCPPSDALHCNGVFVSRHNNFRCKALFYVHKVMRVLSLCTTGLLSKLQAITISPRPSWLVRSKPKFTKYNILGLFVFWFSNLSFSSDMVITMTQIILNISKYCILFPVNAIIRVLFLMLLLSRDAFFIGIMFLSSVYMLILLSSHQRHSQRFHNSSLILRTSLVKMATKTILMLVNFFVLMYSVDFTLSSSTVPLWVFGPVIYGVHKFVIKAYATVSPLVLIRSDKRAVNILQKFQWKCHLF</sequence>
<dbReference type="PANTHER" id="PTHR24062">
    <property type="entry name" value="VOMERONASAL TYPE-1 RECEPTOR"/>
    <property type="match status" value="1"/>
</dbReference>
<protein>
    <recommendedName>
        <fullName evidence="12">Vomeronasal type-1 receptor</fullName>
    </recommendedName>
</protein>
<evidence type="ECO:0000256" key="7">
    <source>
        <dbReference type="ARBA" id="ARBA00022989"/>
    </source>
</evidence>
<keyword evidence="7 12" id="KW-1133">Transmembrane helix</keyword>
<dbReference type="EMBL" id="AQIB01146254">
    <property type="status" value="NOT_ANNOTATED_CDS"/>
    <property type="molecule type" value="Genomic_DNA"/>
</dbReference>
<dbReference type="PRINTS" id="PR01534">
    <property type="entry name" value="VOMERONASL1R"/>
</dbReference>
<feature type="transmembrane region" description="Helical" evidence="12">
    <location>
        <begin position="182"/>
        <end position="199"/>
    </location>
</feature>
<evidence type="ECO:0000256" key="9">
    <source>
        <dbReference type="ARBA" id="ARBA00023136"/>
    </source>
</evidence>
<dbReference type="eggNOG" id="ENOG502SNRJ">
    <property type="taxonomic scope" value="Eukaryota"/>
</dbReference>
<evidence type="ECO:0000256" key="11">
    <source>
        <dbReference type="ARBA" id="ARBA00023224"/>
    </source>
</evidence>
<organism evidence="13 14">
    <name type="scientific">Chlorocebus sabaeus</name>
    <name type="common">Green monkey</name>
    <name type="synonym">Simia sabaea</name>
    <dbReference type="NCBI Taxonomy" id="60711"/>
    <lineage>
        <taxon>Eukaryota</taxon>
        <taxon>Metazoa</taxon>
        <taxon>Chordata</taxon>
        <taxon>Craniata</taxon>
        <taxon>Vertebrata</taxon>
        <taxon>Euteleostomi</taxon>
        <taxon>Mammalia</taxon>
        <taxon>Eutheria</taxon>
        <taxon>Euarchontoglires</taxon>
        <taxon>Primates</taxon>
        <taxon>Haplorrhini</taxon>
        <taxon>Catarrhini</taxon>
        <taxon>Cercopithecidae</taxon>
        <taxon>Cercopithecinae</taxon>
        <taxon>Chlorocebus</taxon>
    </lineage>
</organism>
<evidence type="ECO:0000256" key="10">
    <source>
        <dbReference type="ARBA" id="ARBA00023170"/>
    </source>
</evidence>